<dbReference type="RefSeq" id="WP_097439989.1">
    <property type="nucleotide sequence ID" value="NZ_KZ300476.1"/>
</dbReference>
<dbReference type="InterPro" id="IPR015813">
    <property type="entry name" value="Pyrv/PenolPyrv_kinase-like_dom"/>
</dbReference>
<evidence type="ECO:0000256" key="5">
    <source>
        <dbReference type="ARBA" id="ARBA00022723"/>
    </source>
</evidence>
<organism evidence="14 15">
    <name type="scientific">Sediminicola luteus</name>
    <dbReference type="NCBI Taxonomy" id="319238"/>
    <lineage>
        <taxon>Bacteria</taxon>
        <taxon>Pseudomonadati</taxon>
        <taxon>Bacteroidota</taxon>
        <taxon>Flavobacteriia</taxon>
        <taxon>Flavobacteriales</taxon>
        <taxon>Flavobacteriaceae</taxon>
        <taxon>Sediminicola</taxon>
    </lineage>
</organism>
<reference evidence="14 15" key="1">
    <citation type="submission" date="2017-04" db="EMBL/GenBank/DDBJ databases">
        <title>A new member of the family Flavobacteriaceae isolated from ascidians.</title>
        <authorList>
            <person name="Chen L."/>
        </authorList>
    </citation>
    <scope>NUCLEOTIDE SEQUENCE [LARGE SCALE GENOMIC DNA]</scope>
    <source>
        <strain evidence="14 15">HQA918</strain>
    </source>
</reference>
<dbReference type="GO" id="GO:0005524">
    <property type="term" value="F:ATP binding"/>
    <property type="evidence" value="ECO:0007669"/>
    <property type="project" value="UniProtKB-KW"/>
</dbReference>
<evidence type="ECO:0000256" key="1">
    <source>
        <dbReference type="ARBA" id="ARBA00004997"/>
    </source>
</evidence>
<keyword evidence="7" id="KW-0418">Kinase</keyword>
<evidence type="ECO:0000313" key="14">
    <source>
        <dbReference type="EMBL" id="PCE64708.1"/>
    </source>
</evidence>
<dbReference type="Pfam" id="PF00224">
    <property type="entry name" value="PK"/>
    <property type="match status" value="2"/>
</dbReference>
<dbReference type="InterPro" id="IPR001697">
    <property type="entry name" value="Pyr_Knase"/>
</dbReference>
<keyword evidence="4" id="KW-0808">Transferase</keyword>
<dbReference type="InterPro" id="IPR015793">
    <property type="entry name" value="Pyrv_Knase_brl"/>
</dbReference>
<feature type="domain" description="Pyruvate kinase barrel" evidence="13">
    <location>
        <begin position="346"/>
        <end position="560"/>
    </location>
</feature>
<dbReference type="EMBL" id="NBWU01000002">
    <property type="protein sequence ID" value="PCE64708.1"/>
    <property type="molecule type" value="Genomic_DNA"/>
</dbReference>
<gene>
    <name evidence="14" type="ORF">B7P33_05925</name>
</gene>
<name>A0A2A4G9Q8_9FLAO</name>
<evidence type="ECO:0000256" key="12">
    <source>
        <dbReference type="SAM" id="MobiDB-lite"/>
    </source>
</evidence>
<dbReference type="PANTHER" id="PTHR11817">
    <property type="entry name" value="PYRUVATE KINASE"/>
    <property type="match status" value="1"/>
</dbReference>
<comment type="similarity">
    <text evidence="2">Belongs to the pyruvate kinase family.</text>
</comment>
<dbReference type="UniPathway" id="UPA00109">
    <property type="reaction ID" value="UER00188"/>
</dbReference>
<comment type="caution">
    <text evidence="14">The sequence shown here is derived from an EMBL/GenBank/DDBJ whole genome shotgun (WGS) entry which is preliminary data.</text>
</comment>
<feature type="region of interest" description="Disordered" evidence="12">
    <location>
        <begin position="582"/>
        <end position="601"/>
    </location>
</feature>
<evidence type="ECO:0000256" key="4">
    <source>
        <dbReference type="ARBA" id="ARBA00022679"/>
    </source>
</evidence>
<keyword evidence="6" id="KW-0547">Nucleotide-binding</keyword>
<protein>
    <recommendedName>
        <fullName evidence="3">pyruvate kinase</fullName>
        <ecNumber evidence="3">2.7.1.40</ecNumber>
    </recommendedName>
</protein>
<proteinExistence type="inferred from homology"/>
<keyword evidence="9" id="KW-0460">Magnesium</keyword>
<evidence type="ECO:0000256" key="8">
    <source>
        <dbReference type="ARBA" id="ARBA00022840"/>
    </source>
</evidence>
<dbReference type="SUPFAM" id="SSF51621">
    <property type="entry name" value="Phosphoenolpyruvate/pyruvate domain"/>
    <property type="match status" value="1"/>
</dbReference>
<dbReference type="GO" id="GO:0000287">
    <property type="term" value="F:magnesium ion binding"/>
    <property type="evidence" value="ECO:0007669"/>
    <property type="project" value="InterPro"/>
</dbReference>
<keyword evidence="15" id="KW-1185">Reference proteome</keyword>
<dbReference type="EC" id="2.7.1.40" evidence="3"/>
<comment type="pathway">
    <text evidence="1">Carbohydrate degradation; glycolysis; pyruvate from D-glyceraldehyde 3-phosphate: step 5/5.</text>
</comment>
<dbReference type="GO" id="GO:0030955">
    <property type="term" value="F:potassium ion binding"/>
    <property type="evidence" value="ECO:0007669"/>
    <property type="project" value="InterPro"/>
</dbReference>
<dbReference type="OrthoDB" id="9812123at2"/>
<dbReference type="AlphaFoldDB" id="A0A2A4G9Q8"/>
<evidence type="ECO:0000256" key="2">
    <source>
        <dbReference type="ARBA" id="ARBA00008663"/>
    </source>
</evidence>
<feature type="domain" description="Pyruvate kinase barrel" evidence="13">
    <location>
        <begin position="128"/>
        <end position="218"/>
    </location>
</feature>
<dbReference type="SUPFAM" id="SSF50800">
    <property type="entry name" value="PK beta-barrel domain-like"/>
    <property type="match status" value="1"/>
</dbReference>
<evidence type="ECO:0000256" key="6">
    <source>
        <dbReference type="ARBA" id="ARBA00022741"/>
    </source>
</evidence>
<dbReference type="Gene3D" id="3.20.20.60">
    <property type="entry name" value="Phosphoenolpyruvate-binding domains"/>
    <property type="match status" value="2"/>
</dbReference>
<keyword evidence="5" id="KW-0479">Metal-binding</keyword>
<evidence type="ECO:0000256" key="11">
    <source>
        <dbReference type="ARBA" id="ARBA00023317"/>
    </source>
</evidence>
<dbReference type="InterPro" id="IPR040442">
    <property type="entry name" value="Pyrv_kinase-like_dom_sf"/>
</dbReference>
<keyword evidence="11" id="KW-0670">Pyruvate</keyword>
<dbReference type="InterPro" id="IPR011037">
    <property type="entry name" value="Pyrv_Knase-like_insert_dom_sf"/>
</dbReference>
<accession>A0A2A4G9Q8</accession>
<dbReference type="GO" id="GO:0004743">
    <property type="term" value="F:pyruvate kinase activity"/>
    <property type="evidence" value="ECO:0007669"/>
    <property type="project" value="UniProtKB-EC"/>
</dbReference>
<evidence type="ECO:0000256" key="3">
    <source>
        <dbReference type="ARBA" id="ARBA00012142"/>
    </source>
</evidence>
<evidence type="ECO:0000256" key="7">
    <source>
        <dbReference type="ARBA" id="ARBA00022777"/>
    </source>
</evidence>
<keyword evidence="10" id="KW-0324">Glycolysis</keyword>
<sequence>MKTKQLKKLHAQLETLIFFLEESQRAYRKKIKKTHPSHTESTKNLVHYLALRKIDLAKTQGKLEILGLSRLARSESYVLDGLRKSREHVSALLEKEKVNLNFEIPSAKNRLKLHHNTTDLLGDIDSKRRVGIMVTMPSESVTNPKIISAFMQQGMDVARVNCAHDTSAEWKAIIDQIKSLEDKFDKKVTISMDLAGPKVRTGAMTPGPAVRKIKPMRDVYGNIKIPATVRLTEAPMAHNDIPVPTKWIKKLQIGDTVKLWDARGKKRRFIVTEYHGDHAVIQGMQTTYFETGLRLQSHGQVTQILNLPNLETAIHLQSGDLLVLHKEQIWGKTARLHESGQPIPAQISCTSPVPFKHVRIQDRVFFDDGKIEGRVIRASSKKMIIKIETTKIGGVKLKTDKGINFPDTDLPLVGLTKKDRQDLDFITDHAHVINFSFVNSAQDVKELQQILREKGVLQNIGVVLKIETKTAFNNLGDILLEAMKMKKVGIMIARGDLAIEVGWDKIGWVQQEILSICAAAHVPVIWATQVFENYAKNGLPSRSEISDVTMALKAECVMLNKGPHISGAIKLLDQMLGGMEKYQSKSHKMMPSLKKLPKSNR</sequence>
<keyword evidence="8" id="KW-0067">ATP-binding</keyword>
<evidence type="ECO:0000256" key="10">
    <source>
        <dbReference type="ARBA" id="ARBA00023152"/>
    </source>
</evidence>
<evidence type="ECO:0000259" key="13">
    <source>
        <dbReference type="Pfam" id="PF00224"/>
    </source>
</evidence>
<dbReference type="NCBIfam" id="NF011314">
    <property type="entry name" value="PRK14725.1"/>
    <property type="match status" value="1"/>
</dbReference>
<evidence type="ECO:0000256" key="9">
    <source>
        <dbReference type="ARBA" id="ARBA00022842"/>
    </source>
</evidence>
<evidence type="ECO:0000313" key="15">
    <source>
        <dbReference type="Proteomes" id="UP000219559"/>
    </source>
</evidence>
<dbReference type="GO" id="GO:0016301">
    <property type="term" value="F:kinase activity"/>
    <property type="evidence" value="ECO:0007669"/>
    <property type="project" value="UniProtKB-KW"/>
</dbReference>
<dbReference type="Proteomes" id="UP000219559">
    <property type="component" value="Unassembled WGS sequence"/>
</dbReference>